<dbReference type="PANTHER" id="PTHR14087:SF7">
    <property type="entry name" value="THYMOCYTE NUCLEAR PROTEIN 1"/>
    <property type="match status" value="1"/>
</dbReference>
<reference evidence="2 3" key="1">
    <citation type="submission" date="2020-05" db="EMBL/GenBank/DDBJ databases">
        <title>Hymenobacter terrestris sp. nov. and Hymenobacter lapidiphilus sp. nov., isolated from regoliths in Antarctica.</title>
        <authorList>
            <person name="Sedlacek I."/>
            <person name="Pantucek R."/>
            <person name="Zeman M."/>
            <person name="Holochova P."/>
            <person name="Kralova S."/>
            <person name="Stankova E."/>
            <person name="Sedo O."/>
            <person name="Micenkova L."/>
            <person name="Svec P."/>
            <person name="Gupta V."/>
            <person name="Sood U."/>
            <person name="Korpole U.S."/>
            <person name="Lal R."/>
        </authorList>
    </citation>
    <scope>NUCLEOTIDE SEQUENCE [LARGE SCALE GENOMIC DNA]</scope>
    <source>
        <strain evidence="2 3">P5342</strain>
    </source>
</reference>
<sequence>MNYWLVKSEPAAYSWADFVREGGTDWTGVRNFQARNFLRQMQPGDPVLFYHSVTDKQVVGIAEVAAPAAPDATAPSGTDWVAVRLVPRQPLAAPVSLARIKQDERLGQIALLRQSRLSVMPLKAEEFDVLLELGAGPM</sequence>
<dbReference type="InterPro" id="IPR052181">
    <property type="entry name" value="5hmC_binding"/>
</dbReference>
<dbReference type="InterPro" id="IPR002740">
    <property type="entry name" value="EVE_domain"/>
</dbReference>
<gene>
    <name evidence="2" type="ORF">HW554_14690</name>
</gene>
<dbReference type="AlphaFoldDB" id="A0A7Y7U7F2"/>
<keyword evidence="3" id="KW-1185">Reference proteome</keyword>
<feature type="domain" description="EVE" evidence="1">
    <location>
        <begin position="2"/>
        <end position="133"/>
    </location>
</feature>
<dbReference type="PANTHER" id="PTHR14087">
    <property type="entry name" value="THYMOCYTE NUCLEAR PROTEIN 1"/>
    <property type="match status" value="1"/>
</dbReference>
<dbReference type="SUPFAM" id="SSF88697">
    <property type="entry name" value="PUA domain-like"/>
    <property type="match status" value="1"/>
</dbReference>
<name>A0A7Y7U7F2_9BACT</name>
<organism evidence="2 3">
    <name type="scientific">Hymenobacter lapidiphilus</name>
    <dbReference type="NCBI Taxonomy" id="2608003"/>
    <lineage>
        <taxon>Bacteria</taxon>
        <taxon>Pseudomonadati</taxon>
        <taxon>Bacteroidota</taxon>
        <taxon>Cytophagia</taxon>
        <taxon>Cytophagales</taxon>
        <taxon>Hymenobacteraceae</taxon>
        <taxon>Hymenobacter</taxon>
    </lineage>
</organism>
<proteinExistence type="predicted"/>
<dbReference type="RefSeq" id="WP_176909331.1">
    <property type="nucleotide sequence ID" value="NZ_JABKAU010000030.1"/>
</dbReference>
<protein>
    <submittedName>
        <fullName evidence="2">EVE domain-containing protein</fullName>
    </submittedName>
</protein>
<evidence type="ECO:0000259" key="1">
    <source>
        <dbReference type="Pfam" id="PF01878"/>
    </source>
</evidence>
<accession>A0A7Y7U7F2</accession>
<dbReference type="Gene3D" id="3.10.590.10">
    <property type="entry name" value="ph1033 like domains"/>
    <property type="match status" value="1"/>
</dbReference>
<dbReference type="EMBL" id="JABKAU010000030">
    <property type="protein sequence ID" value="NVO32460.1"/>
    <property type="molecule type" value="Genomic_DNA"/>
</dbReference>
<dbReference type="Proteomes" id="UP000565521">
    <property type="component" value="Unassembled WGS sequence"/>
</dbReference>
<comment type="caution">
    <text evidence="2">The sequence shown here is derived from an EMBL/GenBank/DDBJ whole genome shotgun (WGS) entry which is preliminary data.</text>
</comment>
<dbReference type="Pfam" id="PF01878">
    <property type="entry name" value="EVE"/>
    <property type="match status" value="1"/>
</dbReference>
<evidence type="ECO:0000313" key="3">
    <source>
        <dbReference type="Proteomes" id="UP000565521"/>
    </source>
</evidence>
<dbReference type="InterPro" id="IPR015947">
    <property type="entry name" value="PUA-like_sf"/>
</dbReference>
<evidence type="ECO:0000313" key="2">
    <source>
        <dbReference type="EMBL" id="NVO32460.1"/>
    </source>
</evidence>